<reference evidence="2 3" key="1">
    <citation type="submission" date="2021-08" db="EMBL/GenBank/DDBJ databases">
        <authorList>
            <person name="Tuo L."/>
        </authorList>
    </citation>
    <scope>NUCLEOTIDE SEQUENCE [LARGE SCALE GENOMIC DNA]</scope>
    <source>
        <strain evidence="2 3">JCM 31229</strain>
    </source>
</reference>
<keyword evidence="3" id="KW-1185">Reference proteome</keyword>
<keyword evidence="1" id="KW-0472">Membrane</keyword>
<accession>A0ABS7PHG3</accession>
<evidence type="ECO:0000313" key="3">
    <source>
        <dbReference type="Proteomes" id="UP000706039"/>
    </source>
</evidence>
<feature type="transmembrane region" description="Helical" evidence="1">
    <location>
        <begin position="135"/>
        <end position="164"/>
    </location>
</feature>
<keyword evidence="1" id="KW-0812">Transmembrane</keyword>
<protein>
    <recommendedName>
        <fullName evidence="4">DUF2029 domain-containing protein</fullName>
    </recommendedName>
</protein>
<sequence>MRRRPARLIALLPEVALAIAVVASVCWTASLFLDRGFLPQPFVFDTNDTFMDWFNTAYWANHPGAYDVWRTIYPPLSFVFLDMFSMPGCYLQSSFHARDCDWFARGTIFAFYLIDIALVWISLRRTDPRTAPFRTVAFALGLPLLFTLERGNLILVAFAFFVIAHGRITRSRRWRAVSMAMTINFKPYLLLPVLALAVKRNWRRLEAAGLATVALYLATLAIVGGGTPMELASNTANWVIFQGGQVWNEVHYSTSYAPLLQVRMSQIPILSFVPSRTVEAIETIVPIVIRASQALTLLCLAGAWLQPRALPLHRISILMLAAYLVTQSPGGYTQTFLLFLVFMERWRGPGPIIAIVCAYLLCIAADWPLSTILDVSANSWLGERPVTASFGLAIGHFVRPGLIVLLLWALALDSLARVIRAHRSERPSLGLTPVTA</sequence>
<keyword evidence="1" id="KW-1133">Transmembrane helix</keyword>
<feature type="transmembrane region" description="Helical" evidence="1">
    <location>
        <begin position="103"/>
        <end position="123"/>
    </location>
</feature>
<comment type="caution">
    <text evidence="2">The sequence shown here is derived from an EMBL/GenBank/DDBJ whole genome shotgun (WGS) entry which is preliminary data.</text>
</comment>
<feature type="transmembrane region" description="Helical" evidence="1">
    <location>
        <begin position="390"/>
        <end position="412"/>
    </location>
</feature>
<feature type="transmembrane region" description="Helical" evidence="1">
    <location>
        <begin position="317"/>
        <end position="340"/>
    </location>
</feature>
<dbReference type="EMBL" id="JAINVV010000001">
    <property type="protein sequence ID" value="MBY8820730.1"/>
    <property type="molecule type" value="Genomic_DNA"/>
</dbReference>
<dbReference type="Proteomes" id="UP000706039">
    <property type="component" value="Unassembled WGS sequence"/>
</dbReference>
<evidence type="ECO:0008006" key="4">
    <source>
        <dbReference type="Google" id="ProtNLM"/>
    </source>
</evidence>
<dbReference type="RefSeq" id="WP_222988352.1">
    <property type="nucleotide sequence ID" value="NZ_JAINVV010000001.1"/>
</dbReference>
<organism evidence="2 3">
    <name type="scientific">Sphingomonas colocasiae</name>
    <dbReference type="NCBI Taxonomy" id="1848973"/>
    <lineage>
        <taxon>Bacteria</taxon>
        <taxon>Pseudomonadati</taxon>
        <taxon>Pseudomonadota</taxon>
        <taxon>Alphaproteobacteria</taxon>
        <taxon>Sphingomonadales</taxon>
        <taxon>Sphingomonadaceae</taxon>
        <taxon>Sphingomonas</taxon>
    </lineage>
</organism>
<evidence type="ECO:0000256" key="1">
    <source>
        <dbReference type="SAM" id="Phobius"/>
    </source>
</evidence>
<evidence type="ECO:0000313" key="2">
    <source>
        <dbReference type="EMBL" id="MBY8820730.1"/>
    </source>
</evidence>
<feature type="transmembrane region" description="Helical" evidence="1">
    <location>
        <begin position="207"/>
        <end position="225"/>
    </location>
</feature>
<feature type="transmembrane region" description="Helical" evidence="1">
    <location>
        <begin position="352"/>
        <end position="370"/>
    </location>
</feature>
<feature type="transmembrane region" description="Helical" evidence="1">
    <location>
        <begin position="176"/>
        <end position="195"/>
    </location>
</feature>
<proteinExistence type="predicted"/>
<name>A0ABS7PHG3_9SPHN</name>
<gene>
    <name evidence="2" type="ORF">K7G82_00405</name>
</gene>